<organism evidence="2">
    <name type="scientific">Anguilla anguilla</name>
    <name type="common">European freshwater eel</name>
    <name type="synonym">Muraena anguilla</name>
    <dbReference type="NCBI Taxonomy" id="7936"/>
    <lineage>
        <taxon>Eukaryota</taxon>
        <taxon>Metazoa</taxon>
        <taxon>Chordata</taxon>
        <taxon>Craniata</taxon>
        <taxon>Vertebrata</taxon>
        <taxon>Euteleostomi</taxon>
        <taxon>Actinopterygii</taxon>
        <taxon>Neopterygii</taxon>
        <taxon>Teleostei</taxon>
        <taxon>Anguilliformes</taxon>
        <taxon>Anguillidae</taxon>
        <taxon>Anguilla</taxon>
    </lineage>
</organism>
<dbReference type="EMBL" id="GBXM01044178">
    <property type="protein sequence ID" value="JAH64399.1"/>
    <property type="molecule type" value="Transcribed_RNA"/>
</dbReference>
<dbReference type="AlphaFoldDB" id="A0A0E9UEX8"/>
<evidence type="ECO:0000313" key="2">
    <source>
        <dbReference type="EMBL" id="JAH64399.1"/>
    </source>
</evidence>
<evidence type="ECO:0000256" key="1">
    <source>
        <dbReference type="SAM" id="MobiDB-lite"/>
    </source>
</evidence>
<sequence>MAATRGTSDACAGGSDDQVQHEDGTVQLQPCSPVEAFKLSALKCPQARSSHLQLSFSKW</sequence>
<reference evidence="2" key="2">
    <citation type="journal article" date="2015" name="Fish Shellfish Immunol.">
        <title>Early steps in the European eel (Anguilla anguilla)-Vibrio vulnificus interaction in the gills: Role of the RtxA13 toxin.</title>
        <authorList>
            <person name="Callol A."/>
            <person name="Pajuelo D."/>
            <person name="Ebbesson L."/>
            <person name="Teles M."/>
            <person name="MacKenzie S."/>
            <person name="Amaro C."/>
        </authorList>
    </citation>
    <scope>NUCLEOTIDE SEQUENCE</scope>
</reference>
<protein>
    <submittedName>
        <fullName evidence="2">Uncharacterized protein</fullName>
    </submittedName>
</protein>
<proteinExistence type="predicted"/>
<name>A0A0E9UEX8_ANGAN</name>
<reference evidence="2" key="1">
    <citation type="submission" date="2014-11" db="EMBL/GenBank/DDBJ databases">
        <authorList>
            <person name="Amaro Gonzalez C."/>
        </authorList>
    </citation>
    <scope>NUCLEOTIDE SEQUENCE</scope>
</reference>
<feature type="region of interest" description="Disordered" evidence="1">
    <location>
        <begin position="1"/>
        <end position="26"/>
    </location>
</feature>
<accession>A0A0E9UEX8</accession>